<dbReference type="EMBL" id="JH007453">
    <property type="protein sequence ID" value="EGW13397.1"/>
    <property type="molecule type" value="Genomic_DNA"/>
</dbReference>
<evidence type="ECO:0000313" key="2">
    <source>
        <dbReference type="Proteomes" id="UP000001075"/>
    </source>
</evidence>
<gene>
    <name evidence="1" type="ORF">I79_025644</name>
</gene>
<sequence>MEMAPTSRLEALLKLCECLCREIEPRQLYKTLKKLSSQPMLGDILEETGFRQKIKLLKNQQLLVLFVKELSALWT</sequence>
<reference evidence="2" key="1">
    <citation type="journal article" date="2011" name="Nat. Biotechnol.">
        <title>The genomic sequence of the Chinese hamster ovary (CHO)-K1 cell line.</title>
        <authorList>
            <person name="Xu X."/>
            <person name="Nagarajan H."/>
            <person name="Lewis N.E."/>
            <person name="Pan S."/>
            <person name="Cai Z."/>
            <person name="Liu X."/>
            <person name="Chen W."/>
            <person name="Xie M."/>
            <person name="Wang W."/>
            <person name="Hammond S."/>
            <person name="Andersen M.R."/>
            <person name="Neff N."/>
            <person name="Passarelli B."/>
            <person name="Koh W."/>
            <person name="Fan H.C."/>
            <person name="Wang J."/>
            <person name="Gui Y."/>
            <person name="Lee K.H."/>
            <person name="Betenbaugh M.J."/>
            <person name="Quake S.R."/>
            <person name="Famili I."/>
            <person name="Palsson B.O."/>
            <person name="Wang J."/>
        </authorList>
    </citation>
    <scope>NUCLEOTIDE SEQUENCE [LARGE SCALE GENOMIC DNA]</scope>
    <source>
        <strain evidence="2">CHO K1 cell line</strain>
    </source>
</reference>
<evidence type="ECO:0000313" key="1">
    <source>
        <dbReference type="EMBL" id="EGW13397.1"/>
    </source>
</evidence>
<dbReference type="PANTHER" id="PTHR15141:SF75">
    <property type="entry name" value="ELONGIN-A"/>
    <property type="match status" value="1"/>
</dbReference>
<organism evidence="1 2">
    <name type="scientific">Cricetulus griseus</name>
    <name type="common">Chinese hamster</name>
    <name type="synonym">Cricetulus barabensis griseus</name>
    <dbReference type="NCBI Taxonomy" id="10029"/>
    <lineage>
        <taxon>Eukaryota</taxon>
        <taxon>Metazoa</taxon>
        <taxon>Chordata</taxon>
        <taxon>Craniata</taxon>
        <taxon>Vertebrata</taxon>
        <taxon>Euteleostomi</taxon>
        <taxon>Mammalia</taxon>
        <taxon>Eutheria</taxon>
        <taxon>Euarchontoglires</taxon>
        <taxon>Glires</taxon>
        <taxon>Rodentia</taxon>
        <taxon>Myomorpha</taxon>
        <taxon>Muroidea</taxon>
        <taxon>Cricetidae</taxon>
        <taxon>Cricetinae</taxon>
        <taxon>Cricetulus</taxon>
    </lineage>
</organism>
<protein>
    <submittedName>
        <fullName evidence="1">RNA polymerase II transcription factor SIII subunit A3-like-1</fullName>
    </submittedName>
</protein>
<name>G3INV3_CRIGR</name>
<dbReference type="PANTHER" id="PTHR15141">
    <property type="entry name" value="TRANSCRIPTION ELONGATION FACTOR B POLYPEPTIDE 3"/>
    <property type="match status" value="1"/>
</dbReference>
<accession>G3INV3</accession>
<dbReference type="AlphaFoldDB" id="G3INV3"/>
<dbReference type="InterPro" id="IPR051870">
    <property type="entry name" value="Elongin-A_domain"/>
</dbReference>
<proteinExistence type="predicted"/>
<dbReference type="InParanoid" id="G3INV3"/>
<dbReference type="Proteomes" id="UP000001075">
    <property type="component" value="Unassembled WGS sequence"/>
</dbReference>